<gene>
    <name evidence="8" type="ORF">BUALT_Bualt03G0114500</name>
</gene>
<keyword evidence="3" id="KW-0418">Kinase</keyword>
<keyword evidence="4 5" id="KW-0067">ATP-binding</keyword>
<feature type="domain" description="Protein kinase" evidence="7">
    <location>
        <begin position="3"/>
        <end position="255"/>
    </location>
</feature>
<name>A0AAV6XSV6_9LAMI</name>
<keyword evidence="2 5" id="KW-0547">Nucleotide-binding</keyword>
<evidence type="ECO:0000256" key="2">
    <source>
        <dbReference type="ARBA" id="ARBA00022741"/>
    </source>
</evidence>
<feature type="binding site" evidence="5">
    <location>
        <position position="31"/>
    </location>
    <ligand>
        <name>ATP</name>
        <dbReference type="ChEBI" id="CHEBI:30616"/>
    </ligand>
</feature>
<dbReference type="Proteomes" id="UP000826271">
    <property type="component" value="Unassembled WGS sequence"/>
</dbReference>
<sequence>MEWTRGHTIGRGSSAAVSLATTTAGEMFAVKSNDLSCSSLLQKEQYLISQLSSPYIIKCLGSDTTREENKLVFNLFLEYVPGGTLSDLVKKQGNSLDENVIRVYAHQMLQGLNYLHTNGLVHCDIKGQNMLIYNDGLKIADFGCAKLIGRGSSATAAFAGTPAYMAPEVARGEEQSFAADVWALGCTVIEMATGSNPWPEMKDPASALYRVAYSGDVPEYPIWFSDTAKDFLSKCFLRDSNERWTAAELLQHEFFNSVKVNCGEIRESTRKSPTSVIDQGFWDDMDVSSSFRDPTDVNASSFDDPAGRIRGLIGDVFSSNLSFPDWRDEEDWVTVRVNETEECCKVHQRDGDTNEDYEECFTFSSIDEEEIESSVFIDDSLFNCFSDGISVIESSTFPVMSSERDEYDFVSDIVIFNTMEMDIFSHSYQLFLHSFV</sequence>
<dbReference type="EMBL" id="WHWC01000003">
    <property type="protein sequence ID" value="KAG8386106.1"/>
    <property type="molecule type" value="Genomic_DNA"/>
</dbReference>
<proteinExistence type="inferred from homology"/>
<evidence type="ECO:0000256" key="6">
    <source>
        <dbReference type="RuleBase" id="RU000304"/>
    </source>
</evidence>
<dbReference type="GO" id="GO:0005524">
    <property type="term" value="F:ATP binding"/>
    <property type="evidence" value="ECO:0007669"/>
    <property type="project" value="UniProtKB-UniRule"/>
</dbReference>
<comment type="caution">
    <text evidence="8">The sequence shown here is derived from an EMBL/GenBank/DDBJ whole genome shotgun (WGS) entry which is preliminary data.</text>
</comment>
<keyword evidence="6" id="KW-0723">Serine/threonine-protein kinase</keyword>
<evidence type="ECO:0000313" key="9">
    <source>
        <dbReference type="Proteomes" id="UP000826271"/>
    </source>
</evidence>
<dbReference type="PROSITE" id="PS00108">
    <property type="entry name" value="PROTEIN_KINASE_ST"/>
    <property type="match status" value="1"/>
</dbReference>
<comment type="similarity">
    <text evidence="6">Belongs to the protein kinase superfamily.</text>
</comment>
<dbReference type="CDD" id="cd06606">
    <property type="entry name" value="STKc_MAPKKK"/>
    <property type="match status" value="1"/>
</dbReference>
<dbReference type="PROSITE" id="PS00107">
    <property type="entry name" value="PROTEIN_KINASE_ATP"/>
    <property type="match status" value="1"/>
</dbReference>
<dbReference type="PROSITE" id="PS50011">
    <property type="entry name" value="PROTEIN_KINASE_DOM"/>
    <property type="match status" value="1"/>
</dbReference>
<dbReference type="InterPro" id="IPR011009">
    <property type="entry name" value="Kinase-like_dom_sf"/>
</dbReference>
<protein>
    <recommendedName>
        <fullName evidence="7">Protein kinase domain-containing protein</fullName>
    </recommendedName>
</protein>
<evidence type="ECO:0000256" key="1">
    <source>
        <dbReference type="ARBA" id="ARBA00022679"/>
    </source>
</evidence>
<dbReference type="Gene3D" id="1.10.510.10">
    <property type="entry name" value="Transferase(Phosphotransferase) domain 1"/>
    <property type="match status" value="1"/>
</dbReference>
<evidence type="ECO:0000256" key="5">
    <source>
        <dbReference type="PROSITE-ProRule" id="PRU10141"/>
    </source>
</evidence>
<accession>A0AAV6XSV6</accession>
<dbReference type="PANTHER" id="PTHR48011">
    <property type="entry name" value="CCR4-NOT TRANSCRIPTIONAL COMPLEX SUBUNIT CAF120-RELATED"/>
    <property type="match status" value="1"/>
</dbReference>
<dbReference type="GO" id="GO:0007165">
    <property type="term" value="P:signal transduction"/>
    <property type="evidence" value="ECO:0007669"/>
    <property type="project" value="TreeGrafter"/>
</dbReference>
<dbReference type="GO" id="GO:0004674">
    <property type="term" value="F:protein serine/threonine kinase activity"/>
    <property type="evidence" value="ECO:0007669"/>
    <property type="project" value="UniProtKB-KW"/>
</dbReference>
<dbReference type="InterPro" id="IPR000719">
    <property type="entry name" value="Prot_kinase_dom"/>
</dbReference>
<dbReference type="PANTHER" id="PTHR48011:SF76">
    <property type="entry name" value="MITOGEN-ACTIVATED PROTEIN KINASE KINASE KINASE 15"/>
    <property type="match status" value="1"/>
</dbReference>
<keyword evidence="1" id="KW-0808">Transferase</keyword>
<dbReference type="InterPro" id="IPR052751">
    <property type="entry name" value="Plant_MAPKKK"/>
</dbReference>
<reference evidence="8" key="1">
    <citation type="submission" date="2019-10" db="EMBL/GenBank/DDBJ databases">
        <authorList>
            <person name="Zhang R."/>
            <person name="Pan Y."/>
            <person name="Wang J."/>
            <person name="Ma R."/>
            <person name="Yu S."/>
        </authorList>
    </citation>
    <scope>NUCLEOTIDE SEQUENCE</scope>
    <source>
        <strain evidence="8">LA-IB0</strain>
        <tissue evidence="8">Leaf</tissue>
    </source>
</reference>
<dbReference type="AlphaFoldDB" id="A0AAV6XSV6"/>
<dbReference type="InterPro" id="IPR008271">
    <property type="entry name" value="Ser/Thr_kinase_AS"/>
</dbReference>
<evidence type="ECO:0000259" key="7">
    <source>
        <dbReference type="PROSITE" id="PS50011"/>
    </source>
</evidence>
<dbReference type="SUPFAM" id="SSF56112">
    <property type="entry name" value="Protein kinase-like (PK-like)"/>
    <property type="match status" value="1"/>
</dbReference>
<dbReference type="Gene3D" id="3.30.200.20">
    <property type="entry name" value="Phosphorylase Kinase, domain 1"/>
    <property type="match status" value="1"/>
</dbReference>
<organism evidence="8 9">
    <name type="scientific">Buddleja alternifolia</name>
    <dbReference type="NCBI Taxonomy" id="168488"/>
    <lineage>
        <taxon>Eukaryota</taxon>
        <taxon>Viridiplantae</taxon>
        <taxon>Streptophyta</taxon>
        <taxon>Embryophyta</taxon>
        <taxon>Tracheophyta</taxon>
        <taxon>Spermatophyta</taxon>
        <taxon>Magnoliopsida</taxon>
        <taxon>eudicotyledons</taxon>
        <taxon>Gunneridae</taxon>
        <taxon>Pentapetalae</taxon>
        <taxon>asterids</taxon>
        <taxon>lamiids</taxon>
        <taxon>Lamiales</taxon>
        <taxon>Scrophulariaceae</taxon>
        <taxon>Buddlejeae</taxon>
        <taxon>Buddleja</taxon>
    </lineage>
</organism>
<dbReference type="Pfam" id="PF00069">
    <property type="entry name" value="Pkinase"/>
    <property type="match status" value="1"/>
</dbReference>
<dbReference type="InterPro" id="IPR017441">
    <property type="entry name" value="Protein_kinase_ATP_BS"/>
</dbReference>
<keyword evidence="9" id="KW-1185">Reference proteome</keyword>
<evidence type="ECO:0000256" key="4">
    <source>
        <dbReference type="ARBA" id="ARBA00022840"/>
    </source>
</evidence>
<evidence type="ECO:0000256" key="3">
    <source>
        <dbReference type="ARBA" id="ARBA00022777"/>
    </source>
</evidence>
<evidence type="ECO:0000313" key="8">
    <source>
        <dbReference type="EMBL" id="KAG8386106.1"/>
    </source>
</evidence>
<dbReference type="SMART" id="SM00220">
    <property type="entry name" value="S_TKc"/>
    <property type="match status" value="1"/>
</dbReference>